<reference evidence="4" key="1">
    <citation type="submission" date="2022-02" db="EMBL/GenBank/DDBJ databases">
        <authorList>
            <person name="Henning P.M."/>
            <person name="McCubbin A.G."/>
            <person name="Shore J.S."/>
        </authorList>
    </citation>
    <scope>NUCLEOTIDE SEQUENCE</scope>
    <source>
        <strain evidence="4">F60SS</strain>
        <tissue evidence="4">Leaves</tissue>
    </source>
</reference>
<name>A0A9Q0JQK7_9ROSI</name>
<protein>
    <submittedName>
        <fullName evidence="4">Uncharacterized protein</fullName>
    </submittedName>
</protein>
<comment type="caution">
    <text evidence="4">The sequence shown here is derived from an EMBL/GenBank/DDBJ whole genome shotgun (WGS) entry which is preliminary data.</text>
</comment>
<dbReference type="GO" id="GO:0030688">
    <property type="term" value="C:preribosome, small subunit precursor"/>
    <property type="evidence" value="ECO:0007669"/>
    <property type="project" value="InterPro"/>
</dbReference>
<dbReference type="GO" id="GO:0006364">
    <property type="term" value="P:rRNA processing"/>
    <property type="evidence" value="ECO:0007669"/>
    <property type="project" value="InterPro"/>
</dbReference>
<evidence type="ECO:0000256" key="3">
    <source>
        <dbReference type="ARBA" id="ARBA00023242"/>
    </source>
</evidence>
<evidence type="ECO:0000313" key="5">
    <source>
        <dbReference type="Proteomes" id="UP001141552"/>
    </source>
</evidence>
<dbReference type="Pfam" id="PF05997">
    <property type="entry name" value="Nop52"/>
    <property type="match status" value="1"/>
</dbReference>
<dbReference type="EMBL" id="JAKUCV010000575">
    <property type="protein sequence ID" value="KAJ4849527.1"/>
    <property type="molecule type" value="Genomic_DNA"/>
</dbReference>
<reference evidence="4" key="2">
    <citation type="journal article" date="2023" name="Plants (Basel)">
        <title>Annotation of the Turnera subulata (Passifloraceae) Draft Genome Reveals the S-Locus Evolved after the Divergence of Turneroideae from Passifloroideae in a Stepwise Manner.</title>
        <authorList>
            <person name="Henning P.M."/>
            <person name="Roalson E.H."/>
            <person name="Mir W."/>
            <person name="McCubbin A.G."/>
            <person name="Shore J.S."/>
        </authorList>
    </citation>
    <scope>NUCLEOTIDE SEQUENCE</scope>
    <source>
        <strain evidence="4">F60SS</strain>
    </source>
</reference>
<organism evidence="4 5">
    <name type="scientific">Turnera subulata</name>
    <dbReference type="NCBI Taxonomy" id="218843"/>
    <lineage>
        <taxon>Eukaryota</taxon>
        <taxon>Viridiplantae</taxon>
        <taxon>Streptophyta</taxon>
        <taxon>Embryophyta</taxon>
        <taxon>Tracheophyta</taxon>
        <taxon>Spermatophyta</taxon>
        <taxon>Magnoliopsida</taxon>
        <taxon>eudicotyledons</taxon>
        <taxon>Gunneridae</taxon>
        <taxon>Pentapetalae</taxon>
        <taxon>rosids</taxon>
        <taxon>fabids</taxon>
        <taxon>Malpighiales</taxon>
        <taxon>Passifloraceae</taxon>
        <taxon>Turnera</taxon>
    </lineage>
</organism>
<comment type="subcellular location">
    <subcellularLocation>
        <location evidence="1">Nucleus</location>
    </subcellularLocation>
</comment>
<dbReference type="AlphaFoldDB" id="A0A9Q0JQK7"/>
<dbReference type="OrthoDB" id="2019504at2759"/>
<gene>
    <name evidence="4" type="ORF">Tsubulata_048788</name>
</gene>
<sequence length="86" mass="9739">MRREWTGIDGLRLDKFYLLIRRFVRTATAPGGLNPKPPAIAAAAAPGTLFADVTWRGVVWPWLRLLATWVWVGRCGCLVMDREDWG</sequence>
<dbReference type="Proteomes" id="UP001141552">
    <property type="component" value="Unassembled WGS sequence"/>
</dbReference>
<evidence type="ECO:0000256" key="1">
    <source>
        <dbReference type="ARBA" id="ARBA00004123"/>
    </source>
</evidence>
<dbReference type="InterPro" id="IPR010301">
    <property type="entry name" value="RRP1"/>
</dbReference>
<comment type="similarity">
    <text evidence="2">Belongs to the RRP1 family.</text>
</comment>
<dbReference type="GO" id="GO:0005634">
    <property type="term" value="C:nucleus"/>
    <property type="evidence" value="ECO:0007669"/>
    <property type="project" value="UniProtKB-SubCell"/>
</dbReference>
<evidence type="ECO:0000256" key="2">
    <source>
        <dbReference type="ARBA" id="ARBA00006374"/>
    </source>
</evidence>
<evidence type="ECO:0000313" key="4">
    <source>
        <dbReference type="EMBL" id="KAJ4849527.1"/>
    </source>
</evidence>
<accession>A0A9Q0JQK7</accession>
<keyword evidence="5" id="KW-1185">Reference proteome</keyword>
<keyword evidence="3" id="KW-0539">Nucleus</keyword>
<proteinExistence type="inferred from homology"/>